<dbReference type="InterPro" id="IPR017927">
    <property type="entry name" value="FAD-bd_FR_type"/>
</dbReference>
<dbReference type="PROSITE" id="PS51384">
    <property type="entry name" value="FAD_FR"/>
    <property type="match status" value="1"/>
</dbReference>
<organism evidence="2 3">
    <name type="scientific">Candidatus Terrybacteria bacterium RIFCSPLOWO2_01_FULL_40_23</name>
    <dbReference type="NCBI Taxonomy" id="1802366"/>
    <lineage>
        <taxon>Bacteria</taxon>
        <taxon>Candidatus Terryibacteriota</taxon>
    </lineage>
</organism>
<sequence>MAEKLRVMKLAARNDILSNLTIFRFETETEFVFEPGQFCVISLGGVKRAYSIFSSPQDPYIELLIKLVPEGALTTQLWDLSLGDEVELFQPRGRGNFLFDRTIERHAMFATGTGIAPFRSMIRQYAYEGKWKFYVFHGVSYADELSDCCYEMLEAKQVIYVPSVSRPDDERNGSWKGATGRLPEQAESAIKQFSLTPENSRVYACGQAGMITGIKSLLEPMKFKIKEEKY</sequence>
<feature type="domain" description="FAD-binding FR-type" evidence="1">
    <location>
        <begin position="3"/>
        <end position="98"/>
    </location>
</feature>
<dbReference type="InterPro" id="IPR001433">
    <property type="entry name" value="OxRdtase_FAD/NAD-bd"/>
</dbReference>
<name>A0A1G2PVI6_9BACT</name>
<dbReference type="PRINTS" id="PR00371">
    <property type="entry name" value="FPNCR"/>
</dbReference>
<dbReference type="PANTHER" id="PTHR47878">
    <property type="entry name" value="OXIDOREDUCTASE FAD/NAD(P)-BINDING DOMAIN PROTEIN"/>
    <property type="match status" value="1"/>
</dbReference>
<dbReference type="Gene3D" id="2.40.30.10">
    <property type="entry name" value="Translation factors"/>
    <property type="match status" value="1"/>
</dbReference>
<dbReference type="InterPro" id="IPR039261">
    <property type="entry name" value="FNR_nucleotide-bd"/>
</dbReference>
<comment type="caution">
    <text evidence="2">The sequence shown here is derived from an EMBL/GenBank/DDBJ whole genome shotgun (WGS) entry which is preliminary data.</text>
</comment>
<dbReference type="SUPFAM" id="SSF52343">
    <property type="entry name" value="Ferredoxin reductase-like, C-terminal NADP-linked domain"/>
    <property type="match status" value="1"/>
</dbReference>
<evidence type="ECO:0000313" key="3">
    <source>
        <dbReference type="Proteomes" id="UP000176951"/>
    </source>
</evidence>
<evidence type="ECO:0000259" key="1">
    <source>
        <dbReference type="PROSITE" id="PS51384"/>
    </source>
</evidence>
<dbReference type="Proteomes" id="UP000176951">
    <property type="component" value="Unassembled WGS sequence"/>
</dbReference>
<dbReference type="AlphaFoldDB" id="A0A1G2PVI6"/>
<dbReference type="PRINTS" id="PR00410">
    <property type="entry name" value="PHEHYDRXLASE"/>
</dbReference>
<dbReference type="GO" id="GO:0016491">
    <property type="term" value="F:oxidoreductase activity"/>
    <property type="evidence" value="ECO:0007669"/>
    <property type="project" value="InterPro"/>
</dbReference>
<dbReference type="InterPro" id="IPR017938">
    <property type="entry name" value="Riboflavin_synthase-like_b-brl"/>
</dbReference>
<protein>
    <recommendedName>
        <fullName evidence="1">FAD-binding FR-type domain-containing protein</fullName>
    </recommendedName>
</protein>
<dbReference type="SUPFAM" id="SSF63380">
    <property type="entry name" value="Riboflavin synthase domain-like"/>
    <property type="match status" value="1"/>
</dbReference>
<dbReference type="InterPro" id="IPR001709">
    <property type="entry name" value="Flavoprot_Pyr_Nucl_cyt_Rdtase"/>
</dbReference>
<dbReference type="EMBL" id="MHSW01000011">
    <property type="protein sequence ID" value="OHA52313.1"/>
    <property type="molecule type" value="Genomic_DNA"/>
</dbReference>
<gene>
    <name evidence="2" type="ORF">A3A97_02565</name>
</gene>
<dbReference type="InterPro" id="IPR008333">
    <property type="entry name" value="Cbr1-like_FAD-bd_dom"/>
</dbReference>
<reference evidence="2 3" key="1">
    <citation type="journal article" date="2016" name="Nat. Commun.">
        <title>Thousands of microbial genomes shed light on interconnected biogeochemical processes in an aquifer system.</title>
        <authorList>
            <person name="Anantharaman K."/>
            <person name="Brown C.T."/>
            <person name="Hug L.A."/>
            <person name="Sharon I."/>
            <person name="Castelle C.J."/>
            <person name="Probst A.J."/>
            <person name="Thomas B.C."/>
            <person name="Singh A."/>
            <person name="Wilkins M.J."/>
            <person name="Karaoz U."/>
            <person name="Brodie E.L."/>
            <person name="Williams K.H."/>
            <person name="Hubbard S.S."/>
            <person name="Banfield J.F."/>
        </authorList>
    </citation>
    <scope>NUCLEOTIDE SEQUENCE [LARGE SCALE GENOMIC DNA]</scope>
</reference>
<dbReference type="Pfam" id="PF00175">
    <property type="entry name" value="NAD_binding_1"/>
    <property type="match status" value="1"/>
</dbReference>
<dbReference type="Gene3D" id="3.40.50.80">
    <property type="entry name" value="Nucleotide-binding domain of ferredoxin-NADP reductase (FNR) module"/>
    <property type="match status" value="1"/>
</dbReference>
<proteinExistence type="predicted"/>
<dbReference type="Pfam" id="PF00970">
    <property type="entry name" value="FAD_binding_6"/>
    <property type="match status" value="1"/>
</dbReference>
<accession>A0A1G2PVI6</accession>
<dbReference type="PANTHER" id="PTHR47878:SF2">
    <property type="entry name" value="OXIDOREDUCTASE FAD_NAD(P)-BINDING DOMAIN PROTEIN"/>
    <property type="match status" value="1"/>
</dbReference>
<dbReference type="InterPro" id="IPR051930">
    <property type="entry name" value="FNR_type-1"/>
</dbReference>
<evidence type="ECO:0000313" key="2">
    <source>
        <dbReference type="EMBL" id="OHA52313.1"/>
    </source>
</evidence>